<gene>
    <name evidence="4" type="ORF">PhopGVgp128</name>
</gene>
<evidence type="ECO:0000313" key="4">
    <source>
        <dbReference type="EMBL" id="QBH66873.1"/>
    </source>
</evidence>
<dbReference type="SUPFAM" id="SSF50353">
    <property type="entry name" value="Cytokine"/>
    <property type="match status" value="1"/>
</dbReference>
<dbReference type="EMBL" id="MK033572">
    <property type="protein sequence ID" value="QBH66873.1"/>
    <property type="molecule type" value="Genomic_DNA"/>
</dbReference>
<proteinExistence type="predicted"/>
<keyword evidence="1" id="KW-0472">Membrane</keyword>
<keyword evidence="1" id="KW-1133">Transmembrane helix</keyword>
<dbReference type="InterPro" id="IPR008996">
    <property type="entry name" value="IL1/FGF"/>
</dbReference>
<dbReference type="EMBL" id="MK033575">
    <property type="protein sequence ID" value="QBH67262.1"/>
    <property type="molecule type" value="Genomic_DNA"/>
</dbReference>
<evidence type="ECO:0000313" key="3">
    <source>
        <dbReference type="EMBL" id="QBH66743.1"/>
    </source>
</evidence>
<feature type="transmembrane region" description="Helical" evidence="1">
    <location>
        <begin position="305"/>
        <end position="329"/>
    </location>
</feature>
<dbReference type="EMBL" id="MK033565">
    <property type="protein sequence ID" value="QBH65963.1"/>
    <property type="molecule type" value="Genomic_DNA"/>
</dbReference>
<name>A0A481SE89_9BBAC</name>
<organism evidence="4">
    <name type="scientific">Phthorimaea operculella granulovirus</name>
    <dbReference type="NCBI Taxonomy" id="192584"/>
    <lineage>
        <taxon>Viruses</taxon>
        <taxon>Viruses incertae sedis</taxon>
        <taxon>Naldaviricetes</taxon>
        <taxon>Lefavirales</taxon>
        <taxon>Baculoviridae</taxon>
        <taxon>Betabaculovirus</taxon>
        <taxon>Betabaculovirus phoperculellae</taxon>
    </lineage>
</organism>
<keyword evidence="1" id="KW-0812">Transmembrane</keyword>
<evidence type="ECO:0000256" key="1">
    <source>
        <dbReference type="SAM" id="Phobius"/>
    </source>
</evidence>
<evidence type="ECO:0000313" key="6">
    <source>
        <dbReference type="EMBL" id="QBH67262.1"/>
    </source>
</evidence>
<evidence type="ECO:0000313" key="2">
    <source>
        <dbReference type="EMBL" id="QBH65963.1"/>
    </source>
</evidence>
<evidence type="ECO:0000313" key="5">
    <source>
        <dbReference type="EMBL" id="QBH67132.1"/>
    </source>
</evidence>
<accession>A0A481SE89</accession>
<reference evidence="4" key="1">
    <citation type="journal article" date="2019" name="J. Gen. Virol.">
        <title>Elucidating the genetic diversity of Phthorimaea operculella granulovirus (PhopGV).</title>
        <authorList>
            <person name="Larem A."/>
            <person name="Ben-Tiba S."/>
            <person name="Wennmann J.T."/>
            <person name="Gueli Alletti G."/>
            <person name="Jehle J.A."/>
        </authorList>
    </citation>
    <scope>NUCLEOTIDE SEQUENCE</scope>
    <source>
        <strain evidence="2">PhopGV-CR3.1</strain>
        <strain evidence="3">PhopGV-LS1.1</strain>
        <strain evidence="4">PhopGV-LS1.2</strain>
        <strain evidence="5">PhopGV-LS3.1</strain>
        <strain evidence="6">PhopGV-R</strain>
    </source>
</reference>
<dbReference type="EMBL" id="MK033571">
    <property type="protein sequence ID" value="QBH66743.1"/>
    <property type="molecule type" value="Genomic_DNA"/>
</dbReference>
<sequence length="341" mass="39125">MIKFGLFLLVCVVYAHDEGSGDEPSPIIDGDYSKENDTINSIMEDKNITTKIDTSTEIDTSTKIDTSTEIATKSAEIATKSTEIETKSVTSTEIVTTTEIDAKNYTEQKNEEGEMFNYEQKLIRLYTYDNKQKLYLDTSNNQVQQSIIDPSVPHDELNMIMYSLERNTYDDYNQIVLRHEISLNYFCVTNCLVFYMSPRLTTDCIFIRALVQDISDTLDKIYLKKRILSDTVYVSMVYGHMIFEPQGTFYSEDVIEDREYSLSPVYDESNTDLCPWELSNYKSYKRQTTNDPIKEPILEGSTKSLLLVLICVSVAIITLGVLIISLSVIRYKHKAMMRMGM</sequence>
<dbReference type="EMBL" id="MK033574">
    <property type="protein sequence ID" value="QBH67132.1"/>
    <property type="molecule type" value="Genomic_DNA"/>
</dbReference>
<protein>
    <submittedName>
        <fullName evidence="4">Uncharacterized protein</fullName>
    </submittedName>
</protein>